<organism evidence="2">
    <name type="scientific">Anguilla anguilla</name>
    <name type="common">European freshwater eel</name>
    <name type="synonym">Muraena anguilla</name>
    <dbReference type="NCBI Taxonomy" id="7936"/>
    <lineage>
        <taxon>Eukaryota</taxon>
        <taxon>Metazoa</taxon>
        <taxon>Chordata</taxon>
        <taxon>Craniata</taxon>
        <taxon>Vertebrata</taxon>
        <taxon>Euteleostomi</taxon>
        <taxon>Actinopterygii</taxon>
        <taxon>Neopterygii</taxon>
        <taxon>Teleostei</taxon>
        <taxon>Anguilliformes</taxon>
        <taxon>Anguillidae</taxon>
        <taxon>Anguilla</taxon>
    </lineage>
</organism>
<dbReference type="EMBL" id="GBXM01101671">
    <property type="protein sequence ID" value="JAH06906.1"/>
    <property type="molecule type" value="Transcribed_RNA"/>
</dbReference>
<dbReference type="AlphaFoldDB" id="A0A0E9PQK5"/>
<name>A0A0E9PQK5_ANGAN</name>
<reference evidence="2" key="1">
    <citation type="submission" date="2014-11" db="EMBL/GenBank/DDBJ databases">
        <authorList>
            <person name="Amaro Gonzalez C."/>
        </authorList>
    </citation>
    <scope>NUCLEOTIDE SEQUENCE</scope>
</reference>
<accession>A0A0E9PQK5</accession>
<sequence>MYIVFIDVIEAFNHSIFFFYKSHISFVHTFVTTLHILCRKKCHMKY</sequence>
<evidence type="ECO:0000256" key="1">
    <source>
        <dbReference type="SAM" id="Phobius"/>
    </source>
</evidence>
<keyword evidence="1" id="KW-0472">Membrane</keyword>
<evidence type="ECO:0000313" key="2">
    <source>
        <dbReference type="EMBL" id="JAH06906.1"/>
    </source>
</evidence>
<feature type="transmembrane region" description="Helical" evidence="1">
    <location>
        <begin position="17"/>
        <end position="38"/>
    </location>
</feature>
<proteinExistence type="predicted"/>
<protein>
    <submittedName>
        <fullName evidence="2">Uncharacterized protein</fullName>
    </submittedName>
</protein>
<keyword evidence="1" id="KW-0812">Transmembrane</keyword>
<keyword evidence="1" id="KW-1133">Transmembrane helix</keyword>
<reference evidence="2" key="2">
    <citation type="journal article" date="2015" name="Fish Shellfish Immunol.">
        <title>Early steps in the European eel (Anguilla anguilla)-Vibrio vulnificus interaction in the gills: Role of the RtxA13 toxin.</title>
        <authorList>
            <person name="Callol A."/>
            <person name="Pajuelo D."/>
            <person name="Ebbesson L."/>
            <person name="Teles M."/>
            <person name="MacKenzie S."/>
            <person name="Amaro C."/>
        </authorList>
    </citation>
    <scope>NUCLEOTIDE SEQUENCE</scope>
</reference>